<keyword evidence="3" id="KW-1185">Reference proteome</keyword>
<dbReference type="EMBL" id="JAIWYP010000012">
    <property type="protein sequence ID" value="KAH3729550.1"/>
    <property type="molecule type" value="Genomic_DNA"/>
</dbReference>
<feature type="compositionally biased region" description="Basic and acidic residues" evidence="1">
    <location>
        <begin position="41"/>
        <end position="54"/>
    </location>
</feature>
<dbReference type="Proteomes" id="UP000828390">
    <property type="component" value="Unassembled WGS sequence"/>
</dbReference>
<dbReference type="Gene3D" id="1.10.150.240">
    <property type="entry name" value="Putative phosphatase, domain 2"/>
    <property type="match status" value="1"/>
</dbReference>
<gene>
    <name evidence="2" type="ORF">DPMN_055521</name>
</gene>
<proteinExistence type="predicted"/>
<accession>A0A9D4HSN5</accession>
<sequence>MLTAFGPCRPLQVPISMKEARLPMGLRKDLHFKASSEIPEVQERWKDPNQGKRG</sequence>
<evidence type="ECO:0000313" key="3">
    <source>
        <dbReference type="Proteomes" id="UP000828390"/>
    </source>
</evidence>
<dbReference type="InterPro" id="IPR023198">
    <property type="entry name" value="PGP-like_dom2"/>
</dbReference>
<protein>
    <submittedName>
        <fullName evidence="2">Uncharacterized protein</fullName>
    </submittedName>
</protein>
<evidence type="ECO:0000313" key="2">
    <source>
        <dbReference type="EMBL" id="KAH3729550.1"/>
    </source>
</evidence>
<feature type="region of interest" description="Disordered" evidence="1">
    <location>
        <begin position="35"/>
        <end position="54"/>
    </location>
</feature>
<reference evidence="2" key="2">
    <citation type="submission" date="2020-11" db="EMBL/GenBank/DDBJ databases">
        <authorList>
            <person name="McCartney M.A."/>
            <person name="Auch B."/>
            <person name="Kono T."/>
            <person name="Mallez S."/>
            <person name="Becker A."/>
            <person name="Gohl D.M."/>
            <person name="Silverstein K.A.T."/>
            <person name="Koren S."/>
            <person name="Bechman K.B."/>
            <person name="Herman A."/>
            <person name="Abrahante J.E."/>
            <person name="Garbe J."/>
        </authorList>
    </citation>
    <scope>NUCLEOTIDE SEQUENCE</scope>
    <source>
        <strain evidence="2">Duluth1</strain>
        <tissue evidence="2">Whole animal</tissue>
    </source>
</reference>
<reference evidence="2" key="1">
    <citation type="journal article" date="2019" name="bioRxiv">
        <title>The Genome of the Zebra Mussel, Dreissena polymorpha: A Resource for Invasive Species Research.</title>
        <authorList>
            <person name="McCartney M.A."/>
            <person name="Auch B."/>
            <person name="Kono T."/>
            <person name="Mallez S."/>
            <person name="Zhang Y."/>
            <person name="Obille A."/>
            <person name="Becker A."/>
            <person name="Abrahante J.E."/>
            <person name="Garbe J."/>
            <person name="Badalamenti J.P."/>
            <person name="Herman A."/>
            <person name="Mangelson H."/>
            <person name="Liachko I."/>
            <person name="Sullivan S."/>
            <person name="Sone E.D."/>
            <person name="Koren S."/>
            <person name="Silverstein K.A.T."/>
            <person name="Beckman K.B."/>
            <person name="Gohl D.M."/>
        </authorList>
    </citation>
    <scope>NUCLEOTIDE SEQUENCE</scope>
    <source>
        <strain evidence="2">Duluth1</strain>
        <tissue evidence="2">Whole animal</tissue>
    </source>
</reference>
<name>A0A9D4HSN5_DREPO</name>
<dbReference type="AlphaFoldDB" id="A0A9D4HSN5"/>
<organism evidence="2 3">
    <name type="scientific">Dreissena polymorpha</name>
    <name type="common">Zebra mussel</name>
    <name type="synonym">Mytilus polymorpha</name>
    <dbReference type="NCBI Taxonomy" id="45954"/>
    <lineage>
        <taxon>Eukaryota</taxon>
        <taxon>Metazoa</taxon>
        <taxon>Spiralia</taxon>
        <taxon>Lophotrochozoa</taxon>
        <taxon>Mollusca</taxon>
        <taxon>Bivalvia</taxon>
        <taxon>Autobranchia</taxon>
        <taxon>Heteroconchia</taxon>
        <taxon>Euheterodonta</taxon>
        <taxon>Imparidentia</taxon>
        <taxon>Neoheterodontei</taxon>
        <taxon>Myida</taxon>
        <taxon>Dreissenoidea</taxon>
        <taxon>Dreissenidae</taxon>
        <taxon>Dreissena</taxon>
    </lineage>
</organism>
<comment type="caution">
    <text evidence="2">The sequence shown here is derived from an EMBL/GenBank/DDBJ whole genome shotgun (WGS) entry which is preliminary data.</text>
</comment>
<evidence type="ECO:0000256" key="1">
    <source>
        <dbReference type="SAM" id="MobiDB-lite"/>
    </source>
</evidence>